<protein>
    <submittedName>
        <fullName evidence="1">Uncharacterized protein</fullName>
    </submittedName>
</protein>
<evidence type="ECO:0000313" key="2">
    <source>
        <dbReference type="Proteomes" id="UP000002028"/>
    </source>
</evidence>
<organism evidence="1 2">
    <name type="scientific">Spirosoma linguale (strain ATCC 33905 / DSM 74 / LMG 10896 / Claus 1)</name>
    <dbReference type="NCBI Taxonomy" id="504472"/>
    <lineage>
        <taxon>Bacteria</taxon>
        <taxon>Pseudomonadati</taxon>
        <taxon>Bacteroidota</taxon>
        <taxon>Cytophagia</taxon>
        <taxon>Cytophagales</taxon>
        <taxon>Cytophagaceae</taxon>
        <taxon>Spirosoma</taxon>
    </lineage>
</organism>
<dbReference type="AlphaFoldDB" id="D2QRZ8"/>
<accession>D2QRZ8</accession>
<gene>
    <name evidence="1" type="ordered locus">Slin_5615</name>
</gene>
<sequence length="62" mass="7499">MRPKAVIYNAKLTIFLKYQQRRSKTYQLINNYLFLLKFGFSIWSQTSVRYTFANHEKCLSDN</sequence>
<dbReference type="HOGENOM" id="CLU_2901958_0_0_10"/>
<dbReference type="KEGG" id="sli:Slin_5615"/>
<name>D2QRZ8_SPILD</name>
<evidence type="ECO:0000313" key="1">
    <source>
        <dbReference type="EMBL" id="ADB41580.1"/>
    </source>
</evidence>
<dbReference type="STRING" id="504472.Slin_5615"/>
<dbReference type="EMBL" id="CP001769">
    <property type="protein sequence ID" value="ADB41580.1"/>
    <property type="molecule type" value="Genomic_DNA"/>
</dbReference>
<dbReference type="Proteomes" id="UP000002028">
    <property type="component" value="Chromosome"/>
</dbReference>
<proteinExistence type="predicted"/>
<reference evidence="1 2" key="1">
    <citation type="journal article" date="2010" name="Stand. Genomic Sci.">
        <title>Complete genome sequence of Spirosoma linguale type strain (1).</title>
        <authorList>
            <person name="Lail K."/>
            <person name="Sikorski J."/>
            <person name="Saunders E."/>
            <person name="Lapidus A."/>
            <person name="Glavina Del Rio T."/>
            <person name="Copeland A."/>
            <person name="Tice H."/>
            <person name="Cheng J.-F."/>
            <person name="Lucas S."/>
            <person name="Nolan M."/>
            <person name="Bruce D."/>
            <person name="Goodwin L."/>
            <person name="Pitluck S."/>
            <person name="Ivanova N."/>
            <person name="Mavromatis K."/>
            <person name="Ovchinnikova G."/>
            <person name="Pati A."/>
            <person name="Chen A."/>
            <person name="Palaniappan K."/>
            <person name="Land M."/>
            <person name="Hauser L."/>
            <person name="Chang Y.-J."/>
            <person name="Jeffries C.D."/>
            <person name="Chain P."/>
            <person name="Brettin T."/>
            <person name="Detter J.C."/>
            <person name="Schuetze A."/>
            <person name="Rohde M."/>
            <person name="Tindall B.J."/>
            <person name="Goeker M."/>
            <person name="Bristow J."/>
            <person name="Eisen J.A."/>
            <person name="Markowitz V."/>
            <person name="Hugenholtz P."/>
            <person name="Kyrpides N.C."/>
            <person name="Klenk H.-P."/>
            <person name="Chen F."/>
        </authorList>
    </citation>
    <scope>NUCLEOTIDE SEQUENCE [LARGE SCALE GENOMIC DNA]</scope>
    <source>
        <strain evidence="2">ATCC 33905 / DSM 74 / LMG 10896 / Claus 1</strain>
    </source>
</reference>
<keyword evidence="2" id="KW-1185">Reference proteome</keyword>